<sequence length="72" mass="8589">MYRGYQRMIQCLFFFCFISGTHILLHQHFVSYQYNQYLAYPQCVQSMVVAQRPYGFNSIQTCNSMSHILSTF</sequence>
<keyword evidence="1" id="KW-0812">Transmembrane</keyword>
<protein>
    <submittedName>
        <fullName evidence="2">Putative secreted protein</fullName>
    </submittedName>
</protein>
<dbReference type="AlphaFoldDB" id="A0A2M4D8L4"/>
<keyword evidence="1" id="KW-0472">Membrane</keyword>
<organism evidence="2">
    <name type="scientific">Anopheles darlingi</name>
    <name type="common">Mosquito</name>
    <dbReference type="NCBI Taxonomy" id="43151"/>
    <lineage>
        <taxon>Eukaryota</taxon>
        <taxon>Metazoa</taxon>
        <taxon>Ecdysozoa</taxon>
        <taxon>Arthropoda</taxon>
        <taxon>Hexapoda</taxon>
        <taxon>Insecta</taxon>
        <taxon>Pterygota</taxon>
        <taxon>Neoptera</taxon>
        <taxon>Endopterygota</taxon>
        <taxon>Diptera</taxon>
        <taxon>Nematocera</taxon>
        <taxon>Culicoidea</taxon>
        <taxon>Culicidae</taxon>
        <taxon>Anophelinae</taxon>
        <taxon>Anopheles</taxon>
    </lineage>
</organism>
<reference evidence="2" key="1">
    <citation type="submission" date="2018-01" db="EMBL/GenBank/DDBJ databases">
        <title>An insight into the sialome of Amazonian anophelines.</title>
        <authorList>
            <person name="Ribeiro J.M."/>
            <person name="Scarpassa V."/>
            <person name="Calvo E."/>
        </authorList>
    </citation>
    <scope>NUCLEOTIDE SEQUENCE</scope>
</reference>
<evidence type="ECO:0000256" key="1">
    <source>
        <dbReference type="SAM" id="Phobius"/>
    </source>
</evidence>
<name>A0A2M4D8L4_ANODA</name>
<keyword evidence="1" id="KW-1133">Transmembrane helix</keyword>
<dbReference type="EMBL" id="GGFL01009240">
    <property type="protein sequence ID" value="MBW73418.1"/>
    <property type="molecule type" value="Transcribed_RNA"/>
</dbReference>
<evidence type="ECO:0000313" key="2">
    <source>
        <dbReference type="EMBL" id="MBW73418.1"/>
    </source>
</evidence>
<feature type="transmembrane region" description="Helical" evidence="1">
    <location>
        <begin position="12"/>
        <end position="30"/>
    </location>
</feature>
<proteinExistence type="predicted"/>
<accession>A0A2M4D8L4</accession>